<organism evidence="2 3">
    <name type="scientific">Fukomys damarensis</name>
    <name type="common">Damaraland mole rat</name>
    <name type="synonym">Cryptomys damarensis</name>
    <dbReference type="NCBI Taxonomy" id="885580"/>
    <lineage>
        <taxon>Eukaryota</taxon>
        <taxon>Metazoa</taxon>
        <taxon>Chordata</taxon>
        <taxon>Craniata</taxon>
        <taxon>Vertebrata</taxon>
        <taxon>Euteleostomi</taxon>
        <taxon>Mammalia</taxon>
        <taxon>Eutheria</taxon>
        <taxon>Euarchontoglires</taxon>
        <taxon>Glires</taxon>
        <taxon>Rodentia</taxon>
        <taxon>Hystricomorpha</taxon>
        <taxon>Bathyergidae</taxon>
        <taxon>Fukomys</taxon>
    </lineage>
</organism>
<protein>
    <submittedName>
        <fullName evidence="2">Uncharacterized protein</fullName>
    </submittedName>
</protein>
<reference evidence="2 3" key="1">
    <citation type="submission" date="2013-11" db="EMBL/GenBank/DDBJ databases">
        <title>The Damaraland mole rat (Fukomys damarensis) genome and evolution of African mole rats.</title>
        <authorList>
            <person name="Gladyshev V.N."/>
            <person name="Fang X."/>
        </authorList>
    </citation>
    <scope>NUCLEOTIDE SEQUENCE [LARGE SCALE GENOMIC DNA]</scope>
    <source>
        <tissue evidence="2">Liver</tissue>
    </source>
</reference>
<evidence type="ECO:0000313" key="3">
    <source>
        <dbReference type="Proteomes" id="UP000028990"/>
    </source>
</evidence>
<proteinExistence type="predicted"/>
<name>A0A091E7W4_FUKDA</name>
<evidence type="ECO:0000256" key="1">
    <source>
        <dbReference type="SAM" id="MobiDB-lite"/>
    </source>
</evidence>
<dbReference type="EMBL" id="KN122310">
    <property type="protein sequence ID" value="KFO31206.1"/>
    <property type="molecule type" value="Genomic_DNA"/>
</dbReference>
<sequence length="242" mass="25363">MGLWPHTESGVDGSAQGGECVYTCLRVPASGPIGRTRHIKQRPQPSLAPARPSALLGRGGWGGDGCDADSQAFRVPDAPGPVPGTSPYRKPKPQNAPSGDSGKGRPGGDTVNSVSPQGRAKGGPNCQIHTVLCQQGAPLLCHLPSPRGNPAWGHREAAADPEREGTGEDLRVLSRCRPGYITPVDLSVPQWHLARIQGPGSARTHRLQEDAPSWPCRMQRTHSALVTGNVGLHGGGGDDSYI</sequence>
<dbReference type="AlphaFoldDB" id="A0A091E7W4"/>
<evidence type="ECO:0000313" key="2">
    <source>
        <dbReference type="EMBL" id="KFO31206.1"/>
    </source>
</evidence>
<keyword evidence="3" id="KW-1185">Reference proteome</keyword>
<gene>
    <name evidence="2" type="ORF">H920_07397</name>
</gene>
<accession>A0A091E7W4</accession>
<feature type="region of interest" description="Disordered" evidence="1">
    <location>
        <begin position="31"/>
        <end position="123"/>
    </location>
</feature>
<dbReference type="Proteomes" id="UP000028990">
    <property type="component" value="Unassembled WGS sequence"/>
</dbReference>